<dbReference type="HOGENOM" id="CLU_019844_0_0_1"/>
<name>A0A0C3P6X0_PISTI</name>
<feature type="domain" description="Heterokaryon incompatibility" evidence="2">
    <location>
        <begin position="41"/>
        <end position="133"/>
    </location>
</feature>
<sequence>MRLIDVDVFLARETKMQNGEVVGGDSTTPVLNDFHGTVPKYAILSHRWVDNDEVDYREMTKLAKMENRDKIRGRSGYQKVLKSCQQAKNDGFKWYWVDTCCIDKRNSSELSEAINSMFLWYESSQKCYAYLHDVAVAVFPTTPDAKMYPRSKGWPEWFSRGWTLQELIAPTDLQFFNKDWEPIGDKRNIASTLEEITRVPSQVLEDGLTSYRPSVAQVMSWAADRRTTRVEDRAYSLLGLLDVNMPMLYGEGKKAFLRLQEEVIRKSNDQTIFAWNPTEETLQTCGVLADDPSLFRGCHDIIQMESREFYSKLSDLWSDGTEGIPKLLAGPVYFYLFLLTFREWAINMQVFREWAINMQVLHAATITNLGIQVRLPLRRYPGCPRVLQVALACSREGGSRPITIDIIPWRSKYYRYIGEVGCEPLQGPYQHSQLNLAYEPTSAPSGVVIEDTVGLAALLLAACTAKTGIEMAGKNTELIGVTIFEVHHTLIKQFLSSALAISLSRACPAVAVASIFLAWDVWSGFMWTSLEVIFLWTLFNILATVPFADIRTEVAPPIREYILSSDREIVLLRGPAATSFTQGEPFIPIHILWHLRLLLVCLLMYDFLPGNGGLESTTAKHMILLSLPAIVAFAYFPLLADVLGKPPFGFALIQHPHQPKHTKYMFGTRTSGVVFALLLLQTEKVEQVMNELLPTLNSKAWRKWKTTLLDRIKCRGHFDFDPSDWDDGTCTDREKEALIRLFEDGRDAYRTFERYLAESAPEHPPVDDPHHIRHGIHHRTFLTSV</sequence>
<dbReference type="Pfam" id="PF06985">
    <property type="entry name" value="HET"/>
    <property type="match status" value="1"/>
</dbReference>
<reference evidence="4 5" key="1">
    <citation type="submission" date="2014-04" db="EMBL/GenBank/DDBJ databases">
        <authorList>
            <consortium name="DOE Joint Genome Institute"/>
            <person name="Kuo A."/>
            <person name="Kohler A."/>
            <person name="Costa M.D."/>
            <person name="Nagy L.G."/>
            <person name="Floudas D."/>
            <person name="Copeland A."/>
            <person name="Barry K.W."/>
            <person name="Cichocki N."/>
            <person name="Veneault-Fourrey C."/>
            <person name="LaButti K."/>
            <person name="Lindquist E.A."/>
            <person name="Lipzen A."/>
            <person name="Lundell T."/>
            <person name="Morin E."/>
            <person name="Murat C."/>
            <person name="Sun H."/>
            <person name="Tunlid A."/>
            <person name="Henrissat B."/>
            <person name="Grigoriev I.V."/>
            <person name="Hibbett D.S."/>
            <person name="Martin F."/>
            <person name="Nordberg H.P."/>
            <person name="Cantor M.N."/>
            <person name="Hua S.X."/>
        </authorList>
    </citation>
    <scope>NUCLEOTIDE SEQUENCE [LARGE SCALE GENOMIC DNA]</scope>
    <source>
        <strain evidence="4 5">Marx 270</strain>
    </source>
</reference>
<dbReference type="PANTHER" id="PTHR10622">
    <property type="entry name" value="HET DOMAIN-CONTAINING PROTEIN"/>
    <property type="match status" value="1"/>
</dbReference>
<gene>
    <name evidence="4" type="ORF">M404DRAFT_635279</name>
</gene>
<keyword evidence="5" id="KW-1185">Reference proteome</keyword>
<dbReference type="Proteomes" id="UP000054217">
    <property type="component" value="Unassembled WGS sequence"/>
</dbReference>
<organism evidence="4 5">
    <name type="scientific">Pisolithus tinctorius Marx 270</name>
    <dbReference type="NCBI Taxonomy" id="870435"/>
    <lineage>
        <taxon>Eukaryota</taxon>
        <taxon>Fungi</taxon>
        <taxon>Dikarya</taxon>
        <taxon>Basidiomycota</taxon>
        <taxon>Agaricomycotina</taxon>
        <taxon>Agaricomycetes</taxon>
        <taxon>Agaricomycetidae</taxon>
        <taxon>Boletales</taxon>
        <taxon>Sclerodermatineae</taxon>
        <taxon>Pisolithaceae</taxon>
        <taxon>Pisolithus</taxon>
    </lineage>
</organism>
<dbReference type="InParanoid" id="A0A0C3P6X0"/>
<dbReference type="InterPro" id="IPR058525">
    <property type="entry name" value="DUF8212"/>
</dbReference>
<evidence type="ECO:0000313" key="4">
    <source>
        <dbReference type="EMBL" id="KIO03139.1"/>
    </source>
</evidence>
<proteinExistence type="predicted"/>
<dbReference type="EMBL" id="KN831978">
    <property type="protein sequence ID" value="KIO03139.1"/>
    <property type="molecule type" value="Genomic_DNA"/>
</dbReference>
<keyword evidence="1" id="KW-1133">Transmembrane helix</keyword>
<protein>
    <submittedName>
        <fullName evidence="4">Uncharacterized protein</fullName>
    </submittedName>
</protein>
<accession>A0A0C3P6X0</accession>
<keyword evidence="1" id="KW-0472">Membrane</keyword>
<evidence type="ECO:0000259" key="2">
    <source>
        <dbReference type="Pfam" id="PF06985"/>
    </source>
</evidence>
<dbReference type="AlphaFoldDB" id="A0A0C3P6X0"/>
<evidence type="ECO:0000313" key="5">
    <source>
        <dbReference type="Proteomes" id="UP000054217"/>
    </source>
</evidence>
<evidence type="ECO:0000259" key="3">
    <source>
        <dbReference type="Pfam" id="PF26640"/>
    </source>
</evidence>
<feature type="domain" description="DUF8212" evidence="3">
    <location>
        <begin position="254"/>
        <end position="290"/>
    </location>
</feature>
<evidence type="ECO:0000256" key="1">
    <source>
        <dbReference type="SAM" id="Phobius"/>
    </source>
</evidence>
<reference evidence="5" key="2">
    <citation type="submission" date="2015-01" db="EMBL/GenBank/DDBJ databases">
        <title>Evolutionary Origins and Diversification of the Mycorrhizal Mutualists.</title>
        <authorList>
            <consortium name="DOE Joint Genome Institute"/>
            <consortium name="Mycorrhizal Genomics Consortium"/>
            <person name="Kohler A."/>
            <person name="Kuo A."/>
            <person name="Nagy L.G."/>
            <person name="Floudas D."/>
            <person name="Copeland A."/>
            <person name="Barry K.W."/>
            <person name="Cichocki N."/>
            <person name="Veneault-Fourrey C."/>
            <person name="LaButti K."/>
            <person name="Lindquist E.A."/>
            <person name="Lipzen A."/>
            <person name="Lundell T."/>
            <person name="Morin E."/>
            <person name="Murat C."/>
            <person name="Riley R."/>
            <person name="Ohm R."/>
            <person name="Sun H."/>
            <person name="Tunlid A."/>
            <person name="Henrissat B."/>
            <person name="Grigoriev I.V."/>
            <person name="Hibbett D.S."/>
            <person name="Martin F."/>
        </authorList>
    </citation>
    <scope>NUCLEOTIDE SEQUENCE [LARGE SCALE GENOMIC DNA]</scope>
    <source>
        <strain evidence="5">Marx 270</strain>
    </source>
</reference>
<dbReference type="Pfam" id="PF26640">
    <property type="entry name" value="DUF8212"/>
    <property type="match status" value="1"/>
</dbReference>
<dbReference type="STRING" id="870435.A0A0C3P6X0"/>
<dbReference type="OrthoDB" id="2645604at2759"/>
<feature type="transmembrane region" description="Helical" evidence="1">
    <location>
        <begin position="591"/>
        <end position="610"/>
    </location>
</feature>
<dbReference type="InterPro" id="IPR010730">
    <property type="entry name" value="HET"/>
</dbReference>
<dbReference type="PANTHER" id="PTHR10622:SF12">
    <property type="entry name" value="HET DOMAIN-CONTAINING PROTEIN"/>
    <property type="match status" value="1"/>
</dbReference>
<keyword evidence="1" id="KW-0812">Transmembrane</keyword>
<feature type="transmembrane region" description="Helical" evidence="1">
    <location>
        <begin position="622"/>
        <end position="644"/>
    </location>
</feature>